<feature type="compositionally biased region" description="Basic residues" evidence="1">
    <location>
        <begin position="1"/>
        <end position="11"/>
    </location>
</feature>
<evidence type="ECO:0000256" key="1">
    <source>
        <dbReference type="SAM" id="MobiDB-lite"/>
    </source>
</evidence>
<dbReference type="InterPro" id="IPR029058">
    <property type="entry name" value="AB_hydrolase_fold"/>
</dbReference>
<keyword evidence="4" id="KW-1185">Reference proteome</keyword>
<sequence length="276" mass="29708">MLLQIKKKRGPKREIMQDRKRDHNNDGDDDGNGRPVDMPLGSGVVLHGSLKVFDDSKSRAVVLFAHGSGSGRYSPRNRYVASALNKAGIGTLLFDLLTDEEEIVDEQTRHHRLDIGLLADRLVRVTDWLLIQSQKEDPPAGLKIGYFGASTGAAAALVAAAERPGVVRAVVSRGGRPDLATTKSLAKVRAPVLLIVGQNDKAVIKLNQEAFDKLRLLGNDEKELVIIPGATHLFEEPGKLEQVAQLAASWFARFLGGSGGIKEENHGAGAKKSAAC</sequence>
<dbReference type="InterPro" id="IPR050261">
    <property type="entry name" value="FrsA_esterase"/>
</dbReference>
<dbReference type="KEGG" id="nvn:NVIE_019920"/>
<dbReference type="Gene3D" id="3.40.50.1820">
    <property type="entry name" value="alpha/beta hydrolase"/>
    <property type="match status" value="1"/>
</dbReference>
<organism evidence="3 4">
    <name type="scientific">Nitrososphaera viennensis EN76</name>
    <dbReference type="NCBI Taxonomy" id="926571"/>
    <lineage>
        <taxon>Archaea</taxon>
        <taxon>Nitrososphaerota</taxon>
        <taxon>Nitrososphaeria</taxon>
        <taxon>Nitrososphaerales</taxon>
        <taxon>Nitrososphaeraceae</taxon>
        <taxon>Nitrososphaera</taxon>
    </lineage>
</organism>
<dbReference type="HOGENOM" id="CLU_082991_0_0_2"/>
<dbReference type="PANTHER" id="PTHR22946">
    <property type="entry name" value="DIENELACTONE HYDROLASE DOMAIN-CONTAINING PROTEIN-RELATED"/>
    <property type="match status" value="1"/>
</dbReference>
<feature type="compositionally biased region" description="Basic and acidic residues" evidence="1">
    <location>
        <begin position="12"/>
        <end position="26"/>
    </location>
</feature>
<name>A0A060HL73_9ARCH</name>
<protein>
    <recommendedName>
        <fullName evidence="2">Dienelactone hydrolase domain-containing protein</fullName>
    </recommendedName>
</protein>
<evidence type="ECO:0000313" key="4">
    <source>
        <dbReference type="Proteomes" id="UP000027093"/>
    </source>
</evidence>
<reference evidence="3 4" key="1">
    <citation type="journal article" date="2014" name="Int. J. Syst. Evol. Microbiol.">
        <title>Nitrososphaera viennensis gen. nov., sp. nov., an aerobic and mesophilic, ammonia-oxidizing archaeon from soil and a member of the archaeal phylum Thaumarchaeota.</title>
        <authorList>
            <person name="Stieglmeier M."/>
            <person name="Klingl A."/>
            <person name="Alves R.J."/>
            <person name="Rittmann S.K."/>
            <person name="Melcher M."/>
            <person name="Leisch N."/>
            <person name="Schleper C."/>
        </authorList>
    </citation>
    <scope>NUCLEOTIDE SEQUENCE [LARGE SCALE GENOMIC DNA]</scope>
    <source>
        <strain evidence="3">EN76</strain>
    </source>
</reference>
<accession>A0A060HL73</accession>
<dbReference type="SUPFAM" id="SSF53474">
    <property type="entry name" value="alpha/beta-Hydrolases"/>
    <property type="match status" value="1"/>
</dbReference>
<feature type="domain" description="Dienelactone hydrolase" evidence="2">
    <location>
        <begin position="56"/>
        <end position="244"/>
    </location>
</feature>
<evidence type="ECO:0000313" key="3">
    <source>
        <dbReference type="EMBL" id="AIC16253.1"/>
    </source>
</evidence>
<gene>
    <name evidence="3" type="ORF">NVIE_019920</name>
</gene>
<feature type="region of interest" description="Disordered" evidence="1">
    <location>
        <begin position="1"/>
        <end position="38"/>
    </location>
</feature>
<dbReference type="Pfam" id="PF01738">
    <property type="entry name" value="DLH"/>
    <property type="match status" value="1"/>
</dbReference>
<dbReference type="EMBL" id="CP007536">
    <property type="protein sequence ID" value="AIC16253.1"/>
    <property type="molecule type" value="Genomic_DNA"/>
</dbReference>
<evidence type="ECO:0000259" key="2">
    <source>
        <dbReference type="Pfam" id="PF01738"/>
    </source>
</evidence>
<dbReference type="GO" id="GO:0016787">
    <property type="term" value="F:hydrolase activity"/>
    <property type="evidence" value="ECO:0007669"/>
    <property type="project" value="InterPro"/>
</dbReference>
<dbReference type="AlphaFoldDB" id="A0A060HL73"/>
<proteinExistence type="predicted"/>
<dbReference type="Proteomes" id="UP000027093">
    <property type="component" value="Chromosome"/>
</dbReference>
<dbReference type="InterPro" id="IPR002925">
    <property type="entry name" value="Dienelactn_hydro"/>
</dbReference>